<keyword evidence="4" id="KW-0808">Transferase</keyword>
<keyword evidence="3" id="KW-0963">Cytoplasm</keyword>
<dbReference type="GO" id="GO:0003887">
    <property type="term" value="F:DNA-directed DNA polymerase activity"/>
    <property type="evidence" value="ECO:0007669"/>
    <property type="project" value="UniProtKB-KW"/>
</dbReference>
<comment type="similarity">
    <text evidence="2">Belongs to the beta sliding clamp family.</text>
</comment>
<name>A0A173XHB5_9FIRM</name>
<dbReference type="PANTHER" id="PTHR30478">
    <property type="entry name" value="DNA POLYMERASE III SUBUNIT BETA"/>
    <property type="match status" value="1"/>
</dbReference>
<evidence type="ECO:0000256" key="7">
    <source>
        <dbReference type="ARBA" id="ARBA00022932"/>
    </source>
</evidence>
<dbReference type="GO" id="GO:0003677">
    <property type="term" value="F:DNA binding"/>
    <property type="evidence" value="ECO:0007669"/>
    <property type="project" value="UniProtKB-KW"/>
</dbReference>
<evidence type="ECO:0000256" key="2">
    <source>
        <dbReference type="ARBA" id="ARBA00010752"/>
    </source>
</evidence>
<keyword evidence="7" id="KW-0239">DNA-directed DNA polymerase</keyword>
<organism evidence="9 10">
    <name type="scientific">Anaerobutyricum hallii</name>
    <dbReference type="NCBI Taxonomy" id="39488"/>
    <lineage>
        <taxon>Bacteria</taxon>
        <taxon>Bacillati</taxon>
        <taxon>Bacillota</taxon>
        <taxon>Clostridia</taxon>
        <taxon>Lachnospirales</taxon>
        <taxon>Lachnospiraceae</taxon>
        <taxon>Anaerobutyricum</taxon>
    </lineage>
</organism>
<evidence type="ECO:0000313" key="9">
    <source>
        <dbReference type="EMBL" id="CUN51013.1"/>
    </source>
</evidence>
<evidence type="ECO:0000256" key="5">
    <source>
        <dbReference type="ARBA" id="ARBA00022695"/>
    </source>
</evidence>
<dbReference type="Proteomes" id="UP000095679">
    <property type="component" value="Unassembled WGS sequence"/>
</dbReference>
<dbReference type="GO" id="GO:0006271">
    <property type="term" value="P:DNA strand elongation involved in DNA replication"/>
    <property type="evidence" value="ECO:0007669"/>
    <property type="project" value="TreeGrafter"/>
</dbReference>
<dbReference type="Gene3D" id="3.10.150.10">
    <property type="entry name" value="DNA Polymerase III, subunit A, domain 2"/>
    <property type="match status" value="1"/>
</dbReference>
<evidence type="ECO:0000256" key="4">
    <source>
        <dbReference type="ARBA" id="ARBA00022679"/>
    </source>
</evidence>
<proteinExistence type="inferred from homology"/>
<dbReference type="PANTHER" id="PTHR30478:SF0">
    <property type="entry name" value="BETA SLIDING CLAMP"/>
    <property type="match status" value="1"/>
</dbReference>
<comment type="subcellular location">
    <subcellularLocation>
        <location evidence="1">Cytoplasm</location>
    </subcellularLocation>
</comment>
<dbReference type="RefSeq" id="WP_055297812.1">
    <property type="nucleotide sequence ID" value="NZ_BLYK01000002.1"/>
</dbReference>
<dbReference type="EMBL" id="CYZL01000001">
    <property type="protein sequence ID" value="CUN51013.1"/>
    <property type="molecule type" value="Genomic_DNA"/>
</dbReference>
<dbReference type="InterPro" id="IPR001001">
    <property type="entry name" value="DNA_polIII_beta"/>
</dbReference>
<dbReference type="GO" id="GO:0005737">
    <property type="term" value="C:cytoplasm"/>
    <property type="evidence" value="ECO:0007669"/>
    <property type="project" value="UniProtKB-SubCell"/>
</dbReference>
<sequence>MIIVNKDDISSAVKQAKAMIKPSLLALENSLRFTAKQSRLFIRTNSGGVRFTTMIPCKCDKGKIDFIISVRLISSTLPFFTSESVEFIPDSRKKVVLLKSTELQVELKTIPLEVWASCKPRTNWNIDVPIKAGTLAYLVERTAYASDTKDSSDNRAMLNFSITPEGILNVTGLDLYRFAICTSKDKMDDFTKMSFTIPVKTLQAILPYLKDEEIVHLKKYTNEYAITSKRVAIYGHTPAADYYNIASYLTKYPSNSIRVDRKIFLRCCEVAAITNRTKISINIGENLMEISASGNGGKVENRMKIDGVVKSKFCVNPLFIMDILKKCPDQEIQMFYSKDGTRPLFFRGNDHIDMVLPIRC</sequence>
<keyword evidence="6" id="KW-0235">DNA replication</keyword>
<dbReference type="Gene3D" id="3.70.10.10">
    <property type="match status" value="1"/>
</dbReference>
<accession>A0A173XHB5</accession>
<dbReference type="SMART" id="SM00480">
    <property type="entry name" value="POL3Bc"/>
    <property type="match status" value="1"/>
</dbReference>
<protein>
    <submittedName>
        <fullName evidence="9">DNA polymerase III subunit beta</fullName>
    </submittedName>
</protein>
<evidence type="ECO:0000313" key="10">
    <source>
        <dbReference type="Proteomes" id="UP000095679"/>
    </source>
</evidence>
<evidence type="ECO:0000256" key="1">
    <source>
        <dbReference type="ARBA" id="ARBA00004496"/>
    </source>
</evidence>
<keyword evidence="5" id="KW-0548">Nucleotidyltransferase</keyword>
<evidence type="ECO:0000256" key="3">
    <source>
        <dbReference type="ARBA" id="ARBA00022490"/>
    </source>
</evidence>
<dbReference type="InterPro" id="IPR046938">
    <property type="entry name" value="DNA_clamp_sf"/>
</dbReference>
<dbReference type="SUPFAM" id="SSF55979">
    <property type="entry name" value="DNA clamp"/>
    <property type="match status" value="2"/>
</dbReference>
<dbReference type="AlphaFoldDB" id="A0A173XHB5"/>
<dbReference type="GO" id="GO:0009360">
    <property type="term" value="C:DNA polymerase III complex"/>
    <property type="evidence" value="ECO:0007669"/>
    <property type="project" value="InterPro"/>
</dbReference>
<gene>
    <name evidence="9" type="ORF">ERS852450_00127</name>
</gene>
<evidence type="ECO:0000256" key="6">
    <source>
        <dbReference type="ARBA" id="ARBA00022705"/>
    </source>
</evidence>
<evidence type="ECO:0000256" key="8">
    <source>
        <dbReference type="ARBA" id="ARBA00023125"/>
    </source>
</evidence>
<keyword evidence="8" id="KW-0238">DNA-binding</keyword>
<reference evidence="9 10" key="1">
    <citation type="submission" date="2015-09" db="EMBL/GenBank/DDBJ databases">
        <authorList>
            <consortium name="Pathogen Informatics"/>
        </authorList>
    </citation>
    <scope>NUCLEOTIDE SEQUENCE [LARGE SCALE GENOMIC DNA]</scope>
    <source>
        <strain evidence="9 10">2789STDY5834835</strain>
    </source>
</reference>